<dbReference type="RefSeq" id="WP_125323541.1">
    <property type="nucleotide sequence ID" value="NZ_CP034328.1"/>
</dbReference>
<dbReference type="SUPFAM" id="SSF50630">
    <property type="entry name" value="Acid proteases"/>
    <property type="match status" value="1"/>
</dbReference>
<keyword evidence="2" id="KW-0645">Protease</keyword>
<name>A0A3S8U1B7_9RHOB</name>
<gene>
    <name evidence="2" type="ORF">EI545_00135</name>
</gene>
<dbReference type="GO" id="GO:0008233">
    <property type="term" value="F:peptidase activity"/>
    <property type="evidence" value="ECO:0007669"/>
    <property type="project" value="UniProtKB-KW"/>
</dbReference>
<dbReference type="KEGG" id="taw:EI545_00135"/>
<dbReference type="GO" id="GO:0006508">
    <property type="term" value="P:proteolysis"/>
    <property type="evidence" value="ECO:0007669"/>
    <property type="project" value="UniProtKB-KW"/>
</dbReference>
<reference evidence="2 3" key="1">
    <citation type="submission" date="2018-12" db="EMBL/GenBank/DDBJ databases">
        <title>Complete genome sequencing of Tabrizicola sp. K13M18.</title>
        <authorList>
            <person name="Bae J.-W."/>
        </authorList>
    </citation>
    <scope>NUCLEOTIDE SEQUENCE [LARGE SCALE GENOMIC DNA]</scope>
    <source>
        <strain evidence="2 3">K13M18</strain>
    </source>
</reference>
<sequence>MDGETLARVAYLGVILVALGGWVMVEFRQRMGQALRMGMAWGLIFIGMMAGYGLWSDIRHDVMPRQMVTEAGVVEVPIAPDGHYYLTLQINGTAVPFMVDTGASGMVLGVDDAARLGIDPDSLDFRGEAMTANGVVRTAQVSLPVVELGPFRNEGFRAYVTEGEMPGSLLGMDYLGQFRMEFADGQLILRQ</sequence>
<accession>A0A3S8U1B7</accession>
<dbReference type="InterPro" id="IPR034122">
    <property type="entry name" value="Retropepsin-like_bacterial"/>
</dbReference>
<evidence type="ECO:0000256" key="1">
    <source>
        <dbReference type="SAM" id="Phobius"/>
    </source>
</evidence>
<evidence type="ECO:0000313" key="2">
    <source>
        <dbReference type="EMBL" id="AZL57387.1"/>
    </source>
</evidence>
<dbReference type="InterPro" id="IPR011969">
    <property type="entry name" value="Clan_AA_Asp_peptidase_C"/>
</dbReference>
<feature type="transmembrane region" description="Helical" evidence="1">
    <location>
        <begin position="6"/>
        <end position="25"/>
    </location>
</feature>
<keyword evidence="3" id="KW-1185">Reference proteome</keyword>
<dbReference type="AlphaFoldDB" id="A0A3S8U1B7"/>
<keyword evidence="1" id="KW-0472">Membrane</keyword>
<dbReference type="CDD" id="cd05483">
    <property type="entry name" value="retropepsin_like_bacteria"/>
    <property type="match status" value="1"/>
</dbReference>
<organism evidence="2 3">
    <name type="scientific">Tabrizicola piscis</name>
    <dbReference type="NCBI Taxonomy" id="2494374"/>
    <lineage>
        <taxon>Bacteria</taxon>
        <taxon>Pseudomonadati</taxon>
        <taxon>Pseudomonadota</taxon>
        <taxon>Alphaproteobacteria</taxon>
        <taxon>Rhodobacterales</taxon>
        <taxon>Paracoccaceae</taxon>
        <taxon>Tabrizicola</taxon>
    </lineage>
</organism>
<dbReference type="Proteomes" id="UP000282002">
    <property type="component" value="Chromosome"/>
</dbReference>
<dbReference type="NCBIfam" id="TIGR02281">
    <property type="entry name" value="clan_AA_DTGA"/>
    <property type="match status" value="1"/>
</dbReference>
<keyword evidence="2" id="KW-0378">Hydrolase</keyword>
<keyword evidence="1" id="KW-0812">Transmembrane</keyword>
<dbReference type="OrthoDB" id="7595324at2"/>
<dbReference type="InterPro" id="IPR021109">
    <property type="entry name" value="Peptidase_aspartic_dom_sf"/>
</dbReference>
<protein>
    <submittedName>
        <fullName evidence="2">TIGR02281 family clan AA aspartic protease</fullName>
        <ecNumber evidence="2">3.4.23.-</ecNumber>
    </submittedName>
</protein>
<evidence type="ECO:0000313" key="3">
    <source>
        <dbReference type="Proteomes" id="UP000282002"/>
    </source>
</evidence>
<keyword evidence="1" id="KW-1133">Transmembrane helix</keyword>
<proteinExistence type="predicted"/>
<feature type="transmembrane region" description="Helical" evidence="1">
    <location>
        <begin position="37"/>
        <end position="55"/>
    </location>
</feature>
<dbReference type="Gene3D" id="2.40.70.10">
    <property type="entry name" value="Acid Proteases"/>
    <property type="match status" value="1"/>
</dbReference>
<dbReference type="EC" id="3.4.23.-" evidence="2"/>
<dbReference type="Pfam" id="PF13650">
    <property type="entry name" value="Asp_protease_2"/>
    <property type="match status" value="1"/>
</dbReference>
<dbReference type="EMBL" id="CP034328">
    <property type="protein sequence ID" value="AZL57387.1"/>
    <property type="molecule type" value="Genomic_DNA"/>
</dbReference>